<accession>A0A437R1J8</accession>
<dbReference type="PROSITE" id="PS00922">
    <property type="entry name" value="TRANSGLYCOSYLASE"/>
    <property type="match status" value="1"/>
</dbReference>
<protein>
    <submittedName>
        <fullName evidence="4">Lytic transglycosylase domain-containing protein</fullName>
    </submittedName>
</protein>
<gene>
    <name evidence="4" type="ORF">EOE67_06075</name>
</gene>
<evidence type="ECO:0000313" key="4">
    <source>
        <dbReference type="EMBL" id="RVU40608.1"/>
    </source>
</evidence>
<dbReference type="Proteomes" id="UP000283077">
    <property type="component" value="Unassembled WGS sequence"/>
</dbReference>
<dbReference type="AlphaFoldDB" id="A0A437R1J8"/>
<dbReference type="InterPro" id="IPR008258">
    <property type="entry name" value="Transglycosylase_SLT_dom_1"/>
</dbReference>
<dbReference type="SUPFAM" id="SSF53955">
    <property type="entry name" value="Lysozyme-like"/>
    <property type="match status" value="1"/>
</dbReference>
<organism evidence="4 5">
    <name type="scientific">Rheinheimera riviphila</name>
    <dbReference type="NCBI Taxonomy" id="1834037"/>
    <lineage>
        <taxon>Bacteria</taxon>
        <taxon>Pseudomonadati</taxon>
        <taxon>Pseudomonadota</taxon>
        <taxon>Gammaproteobacteria</taxon>
        <taxon>Chromatiales</taxon>
        <taxon>Chromatiaceae</taxon>
        <taxon>Rheinheimera</taxon>
    </lineage>
</organism>
<feature type="domain" description="Transglycosylase SLT" evidence="3">
    <location>
        <begin position="89"/>
        <end position="189"/>
    </location>
</feature>
<dbReference type="GO" id="GO:0016020">
    <property type="term" value="C:membrane"/>
    <property type="evidence" value="ECO:0007669"/>
    <property type="project" value="InterPro"/>
</dbReference>
<comment type="similarity">
    <text evidence="1">Belongs to the transglycosylase Slt family.</text>
</comment>
<keyword evidence="5" id="KW-1185">Reference proteome</keyword>
<evidence type="ECO:0000256" key="1">
    <source>
        <dbReference type="ARBA" id="ARBA00007734"/>
    </source>
</evidence>
<dbReference type="PANTHER" id="PTHR37423">
    <property type="entry name" value="SOLUBLE LYTIC MUREIN TRANSGLYCOSYLASE-RELATED"/>
    <property type="match status" value="1"/>
</dbReference>
<dbReference type="Pfam" id="PF01464">
    <property type="entry name" value="SLT"/>
    <property type="match status" value="1"/>
</dbReference>
<dbReference type="EMBL" id="SACS01000004">
    <property type="protein sequence ID" value="RVU40608.1"/>
    <property type="molecule type" value="Genomic_DNA"/>
</dbReference>
<dbReference type="PANTHER" id="PTHR37423:SF2">
    <property type="entry name" value="MEMBRANE-BOUND LYTIC MUREIN TRANSGLYCOSYLASE C"/>
    <property type="match status" value="1"/>
</dbReference>
<feature type="signal peptide" evidence="2">
    <location>
        <begin position="1"/>
        <end position="31"/>
    </location>
</feature>
<dbReference type="InterPro" id="IPR000189">
    <property type="entry name" value="Transglyc_AS"/>
</dbReference>
<proteinExistence type="inferred from homology"/>
<comment type="caution">
    <text evidence="4">The sequence shown here is derived from an EMBL/GenBank/DDBJ whole genome shotgun (WGS) entry which is preliminary data.</text>
</comment>
<keyword evidence="2" id="KW-0732">Signal</keyword>
<dbReference type="Gene3D" id="1.10.530.10">
    <property type="match status" value="1"/>
</dbReference>
<evidence type="ECO:0000256" key="2">
    <source>
        <dbReference type="SAM" id="SignalP"/>
    </source>
</evidence>
<dbReference type="OrthoDB" id="92254at2"/>
<name>A0A437R1J8_9GAMM</name>
<dbReference type="CDD" id="cd00254">
    <property type="entry name" value="LT-like"/>
    <property type="match status" value="1"/>
</dbReference>
<dbReference type="GO" id="GO:0000270">
    <property type="term" value="P:peptidoglycan metabolic process"/>
    <property type="evidence" value="ECO:0007669"/>
    <property type="project" value="InterPro"/>
</dbReference>
<sequence length="219" mass="23866">MSRHFFSLTPWVPSVVTLVVLVLTGAAPAMAADKVYQYTQTNGVVAFSDRQPLNRPYRLVKFDCYACNPTSTVNWSNTRLFLAEYQHSISEAAAAHQLEPALIRAVIHAESGFKADALSRQGARGLMQLMPKTAKDLGVKNSFDSHANILGGSAYLAKLLQSYQGDIALASAAYNAGPGTVSKYAGIPPYAETKAYVKRVQILLQRYRSVLATTTQHRG</sequence>
<evidence type="ECO:0000259" key="3">
    <source>
        <dbReference type="Pfam" id="PF01464"/>
    </source>
</evidence>
<evidence type="ECO:0000313" key="5">
    <source>
        <dbReference type="Proteomes" id="UP000283077"/>
    </source>
</evidence>
<feature type="chain" id="PRO_5019531815" evidence="2">
    <location>
        <begin position="32"/>
        <end position="219"/>
    </location>
</feature>
<reference evidence="4 5" key="1">
    <citation type="submission" date="2019-01" db="EMBL/GenBank/DDBJ databases">
        <authorList>
            <person name="Chen W.-M."/>
        </authorList>
    </citation>
    <scope>NUCLEOTIDE SEQUENCE [LARGE SCALE GENOMIC DNA]</scope>
    <source>
        <strain evidence="4 5">KYPC3</strain>
    </source>
</reference>
<dbReference type="InterPro" id="IPR023346">
    <property type="entry name" value="Lysozyme-like_dom_sf"/>
</dbReference>
<dbReference type="GO" id="GO:0008933">
    <property type="term" value="F:peptidoglycan lytic transglycosylase activity"/>
    <property type="evidence" value="ECO:0007669"/>
    <property type="project" value="InterPro"/>
</dbReference>